<dbReference type="Pfam" id="PF20520">
    <property type="entry name" value="Ac45-VOA1_TM"/>
    <property type="match status" value="1"/>
</dbReference>
<evidence type="ECO:0000256" key="1">
    <source>
        <dbReference type="ARBA" id="ARBA00004167"/>
    </source>
</evidence>
<dbReference type="PANTHER" id="PTHR12471">
    <property type="entry name" value="VACUOLAR ATP SYNTHASE SUBUNIT S1"/>
    <property type="match status" value="1"/>
</dbReference>
<feature type="transmembrane region" description="Helical" evidence="6">
    <location>
        <begin position="381"/>
        <end position="403"/>
    </location>
</feature>
<evidence type="ECO:0000256" key="5">
    <source>
        <dbReference type="ARBA" id="ARBA00023136"/>
    </source>
</evidence>
<dbReference type="AlphaFoldDB" id="A0A7I8VSU2"/>
<keyword evidence="3 6" id="KW-0812">Transmembrane</keyword>
<comment type="caution">
    <text evidence="9">The sequence shown here is derived from an EMBL/GenBank/DDBJ whole genome shotgun (WGS) entry which is preliminary data.</text>
</comment>
<dbReference type="GO" id="GO:0030641">
    <property type="term" value="P:regulation of cellular pH"/>
    <property type="evidence" value="ECO:0007669"/>
    <property type="project" value="TreeGrafter"/>
</dbReference>
<comment type="similarity">
    <text evidence="2">Belongs to the vacuolar ATPase subunit S1 family.</text>
</comment>
<sequence>MAPLLVILLAFLQISLQSEYVPVVLWGDKSINLKESLVGQTILESEFHNLYLKDLKDDHERSIILFSTSSLSIEDFSKYSDAYNEKSNGAALKNLKNRIENSESRQLISVENPFDAVMALGQNNVNLYKKYKIDSIANFPDIAEQKILLIVSLPEDAEESDTLINSVLNKFDSVNKKYLAIFTGEKSSSTQNAVRIGRHILEEKEKKQPVPTILKCGLIYLKGANISLNALQSKDPAQKYYVPVKSSDIKADCAKDGKATVTIPFEDGDKKIELSVELMSTILTKNKAFTNPPYQLSNYSVHLKTEKGEEVNFVSPRVDSVGPRKSFHCGNLVLNNKHEPGKRTYDVSVILNSYQIQMNVTEPKEAVFHNAEDCVGFFTTAIWSGLIAVFVLVVVLVFAILMIMDIKTMDRFDDPKGKHLNLGKTE</sequence>
<dbReference type="EMBL" id="CAJFCJ010000009">
    <property type="protein sequence ID" value="CAD5118786.1"/>
    <property type="molecule type" value="Genomic_DNA"/>
</dbReference>
<name>A0A7I8VSU2_9ANNE</name>
<keyword evidence="7" id="KW-0732">Signal</keyword>
<evidence type="ECO:0000256" key="4">
    <source>
        <dbReference type="ARBA" id="ARBA00022989"/>
    </source>
</evidence>
<evidence type="ECO:0000256" key="2">
    <source>
        <dbReference type="ARBA" id="ARBA00009037"/>
    </source>
</evidence>
<dbReference type="GO" id="GO:0033176">
    <property type="term" value="C:proton-transporting V-type ATPase complex"/>
    <property type="evidence" value="ECO:0007669"/>
    <property type="project" value="TreeGrafter"/>
</dbReference>
<feature type="signal peptide" evidence="7">
    <location>
        <begin position="1"/>
        <end position="17"/>
    </location>
</feature>
<comment type="subcellular location">
    <subcellularLocation>
        <location evidence="1">Membrane</location>
        <topology evidence="1">Single-pass membrane protein</topology>
    </subcellularLocation>
</comment>
<evidence type="ECO:0000313" key="9">
    <source>
        <dbReference type="EMBL" id="CAD5118786.1"/>
    </source>
</evidence>
<protein>
    <submittedName>
        <fullName evidence="9">DgyrCDS7465</fullName>
    </submittedName>
</protein>
<evidence type="ECO:0000256" key="6">
    <source>
        <dbReference type="SAM" id="Phobius"/>
    </source>
</evidence>
<evidence type="ECO:0000259" key="8">
    <source>
        <dbReference type="Pfam" id="PF20520"/>
    </source>
</evidence>
<proteinExistence type="inferred from homology"/>
<keyword evidence="4 6" id="KW-1133">Transmembrane helix</keyword>
<dbReference type="PANTHER" id="PTHR12471:SF7">
    <property type="entry name" value="V-TYPE PROTON ATPASE SUBUNIT S1"/>
    <property type="match status" value="1"/>
</dbReference>
<feature type="chain" id="PRO_5029546113" evidence="7">
    <location>
        <begin position="18"/>
        <end position="426"/>
    </location>
</feature>
<accession>A0A7I8VSU2</accession>
<dbReference type="OrthoDB" id="9985059at2759"/>
<dbReference type="InterPro" id="IPR046756">
    <property type="entry name" value="VAS1/VOA1_TM"/>
</dbReference>
<organism evidence="9 10">
    <name type="scientific">Dimorphilus gyrociliatus</name>
    <dbReference type="NCBI Taxonomy" id="2664684"/>
    <lineage>
        <taxon>Eukaryota</taxon>
        <taxon>Metazoa</taxon>
        <taxon>Spiralia</taxon>
        <taxon>Lophotrochozoa</taxon>
        <taxon>Annelida</taxon>
        <taxon>Polychaeta</taxon>
        <taxon>Polychaeta incertae sedis</taxon>
        <taxon>Dinophilidae</taxon>
        <taxon>Dimorphilus</taxon>
    </lineage>
</organism>
<dbReference type="InterPro" id="IPR008388">
    <property type="entry name" value="Ac45_acc_su"/>
</dbReference>
<dbReference type="Proteomes" id="UP000549394">
    <property type="component" value="Unassembled WGS sequence"/>
</dbReference>
<dbReference type="GO" id="GO:0001671">
    <property type="term" value="F:ATPase activator activity"/>
    <property type="evidence" value="ECO:0007669"/>
    <property type="project" value="TreeGrafter"/>
</dbReference>
<keyword evidence="10" id="KW-1185">Reference proteome</keyword>
<reference evidence="9 10" key="1">
    <citation type="submission" date="2020-08" db="EMBL/GenBank/DDBJ databases">
        <authorList>
            <person name="Hejnol A."/>
        </authorList>
    </citation>
    <scope>NUCLEOTIDE SEQUENCE [LARGE SCALE GENOMIC DNA]</scope>
</reference>
<evidence type="ECO:0000256" key="3">
    <source>
        <dbReference type="ARBA" id="ARBA00022692"/>
    </source>
</evidence>
<keyword evidence="5 6" id="KW-0472">Membrane</keyword>
<evidence type="ECO:0000313" key="10">
    <source>
        <dbReference type="Proteomes" id="UP000549394"/>
    </source>
</evidence>
<gene>
    <name evidence="9" type="ORF">DGYR_LOCUS7108</name>
</gene>
<evidence type="ECO:0000256" key="7">
    <source>
        <dbReference type="SAM" id="SignalP"/>
    </source>
</evidence>
<feature type="domain" description="V-type proton ATPase subunit S1/VOA1 transmembrane" evidence="8">
    <location>
        <begin position="376"/>
        <end position="414"/>
    </location>
</feature>